<sequence length="300" mass="33869">MELEGLKRGLNALKANVKVQIKSHMAKNEVEITHRFDIWHMAKGVGKKLDAASNKAGYSALGLWTKSIKKHLYYCAQSTPESPRRVEVVKAKWKSVVNHVSNQHKGHGDDFPDCLHGDLSNEPRAWIRKDTPVHRCLVGIIQSPYLLRDIGQLSPDVQTAHLEAYHSVINHFAPKMLHFTFPVMQAKLFLAAMHTNANAGRSQATTEEGELQWKVARPKANKGEPTAKPVKENITRCYLNELFEEVVNLRLAQSSYSKARYTQRNYHATVPETLSATAGPVAKDQVVAKQRRRLNWQPTI</sequence>
<keyword evidence="2" id="KW-1185">Reference proteome</keyword>
<reference evidence="1 2" key="1">
    <citation type="submission" date="2024-02" db="EMBL/GenBank/DDBJ databases">
        <title>Chromosome-scale genome assembly of the rough periwinkle Littorina saxatilis.</title>
        <authorList>
            <person name="De Jode A."/>
            <person name="Faria R."/>
            <person name="Formenti G."/>
            <person name="Sims Y."/>
            <person name="Smith T.P."/>
            <person name="Tracey A."/>
            <person name="Wood J.M.D."/>
            <person name="Zagrodzka Z.B."/>
            <person name="Johannesson K."/>
            <person name="Butlin R.K."/>
            <person name="Leder E.H."/>
        </authorList>
    </citation>
    <scope>NUCLEOTIDE SEQUENCE [LARGE SCALE GENOMIC DNA]</scope>
    <source>
        <strain evidence="1">Snail1</strain>
        <tissue evidence="1">Muscle</tissue>
    </source>
</reference>
<evidence type="ECO:0000313" key="1">
    <source>
        <dbReference type="EMBL" id="KAK7096052.1"/>
    </source>
</evidence>
<protein>
    <submittedName>
        <fullName evidence="1">Uncharacterized protein</fullName>
    </submittedName>
</protein>
<proteinExistence type="predicted"/>
<gene>
    <name evidence="1" type="ORF">V1264_005398</name>
</gene>
<organism evidence="1 2">
    <name type="scientific">Littorina saxatilis</name>
    <dbReference type="NCBI Taxonomy" id="31220"/>
    <lineage>
        <taxon>Eukaryota</taxon>
        <taxon>Metazoa</taxon>
        <taxon>Spiralia</taxon>
        <taxon>Lophotrochozoa</taxon>
        <taxon>Mollusca</taxon>
        <taxon>Gastropoda</taxon>
        <taxon>Caenogastropoda</taxon>
        <taxon>Littorinimorpha</taxon>
        <taxon>Littorinoidea</taxon>
        <taxon>Littorinidae</taxon>
        <taxon>Littorina</taxon>
    </lineage>
</organism>
<dbReference type="Proteomes" id="UP001374579">
    <property type="component" value="Unassembled WGS sequence"/>
</dbReference>
<accession>A0AAN9AZE0</accession>
<dbReference type="PANTHER" id="PTHR31751">
    <property type="entry name" value="SI:CH211-108C17.2-RELATED-RELATED"/>
    <property type="match status" value="1"/>
</dbReference>
<dbReference type="EMBL" id="JBAMIC010000014">
    <property type="protein sequence ID" value="KAK7096052.1"/>
    <property type="molecule type" value="Genomic_DNA"/>
</dbReference>
<comment type="caution">
    <text evidence="1">The sequence shown here is derived from an EMBL/GenBank/DDBJ whole genome shotgun (WGS) entry which is preliminary data.</text>
</comment>
<dbReference type="AlphaFoldDB" id="A0AAN9AZE0"/>
<evidence type="ECO:0000313" key="2">
    <source>
        <dbReference type="Proteomes" id="UP001374579"/>
    </source>
</evidence>
<name>A0AAN9AZE0_9CAEN</name>
<dbReference type="PANTHER" id="PTHR31751:SF44">
    <property type="entry name" value="SI:CH211-211K8.4-RELATED"/>
    <property type="match status" value="1"/>
</dbReference>